<keyword evidence="2" id="KW-0732">Signal</keyword>
<dbReference type="PANTHER" id="PTHR43308">
    <property type="entry name" value="OUTER MEMBRANE PROTEIN ALPHA-RELATED"/>
    <property type="match status" value="1"/>
</dbReference>
<keyword evidence="6" id="KW-1185">Reference proteome</keyword>
<dbReference type="AlphaFoldDB" id="K4LGI3"/>
<evidence type="ECO:0000313" key="4">
    <source>
        <dbReference type="EMBL" id="AFV11973.1"/>
    </source>
</evidence>
<sequence length="219" mass="24104">MMKRRYLTLTLAAMLLLGIIASPAWAAAGTRFSDIKNHWAAPQINSVCSQGIMNGVGNSLFAPDRAITRAELAVCLNNAFKLDTGDKELGEAPSLEDYYDDVQPGKWFSDAVLLCAINDIFPTTNRSFNPSAPVTRIEAAQAIAKCFTAKKIPVTYIMIWPIYKDLTDEETSKIVFASNTGIMKGFNGYFRPYDPMTRAEAACALDRTVSIIKECELAE</sequence>
<dbReference type="OrthoDB" id="2611444at2"/>
<feature type="signal peptide" evidence="2">
    <location>
        <begin position="1"/>
        <end position="26"/>
    </location>
</feature>
<protein>
    <submittedName>
        <fullName evidence="4">S-layer domain containing protein</fullName>
    </submittedName>
</protein>
<dbReference type="EMBL" id="CP003732">
    <property type="protein sequence ID" value="AFV11976.1"/>
    <property type="molecule type" value="Genomic_DNA"/>
</dbReference>
<evidence type="ECO:0000256" key="1">
    <source>
        <dbReference type="ARBA" id="ARBA00022737"/>
    </source>
</evidence>
<keyword evidence="1" id="KW-0677">Repeat</keyword>
<evidence type="ECO:0000313" key="5">
    <source>
        <dbReference type="EMBL" id="AFV11976.1"/>
    </source>
</evidence>
<evidence type="ECO:0000259" key="3">
    <source>
        <dbReference type="PROSITE" id="PS51272"/>
    </source>
</evidence>
<dbReference type="KEGG" id="tpz:Tph_c17720"/>
<gene>
    <name evidence="4" type="ordered locus">Tph_c17720</name>
    <name evidence="5" type="ordered locus">Tph_c17750</name>
</gene>
<organism evidence="4 6">
    <name type="scientific">Thermacetogenium phaeum (strain ATCC BAA-254 / DSM 26808 / PB)</name>
    <dbReference type="NCBI Taxonomy" id="1089553"/>
    <lineage>
        <taxon>Bacteria</taxon>
        <taxon>Bacillati</taxon>
        <taxon>Bacillota</taxon>
        <taxon>Clostridia</taxon>
        <taxon>Thermoanaerobacterales</taxon>
        <taxon>Thermoanaerobacteraceae</taxon>
        <taxon>Thermacetogenium</taxon>
    </lineage>
</organism>
<feature type="chain" id="PRO_5007681145" evidence="2">
    <location>
        <begin position="27"/>
        <end position="219"/>
    </location>
</feature>
<feature type="domain" description="SLH" evidence="3">
    <location>
        <begin position="27"/>
        <end position="90"/>
    </location>
</feature>
<evidence type="ECO:0000256" key="2">
    <source>
        <dbReference type="SAM" id="SignalP"/>
    </source>
</evidence>
<dbReference type="HOGENOM" id="CLU_1260958_0_0_9"/>
<dbReference type="eggNOG" id="COG0823">
    <property type="taxonomic scope" value="Bacteria"/>
</dbReference>
<dbReference type="EMBL" id="CP003732">
    <property type="protein sequence ID" value="AFV11973.1"/>
    <property type="molecule type" value="Genomic_DNA"/>
</dbReference>
<dbReference type="Pfam" id="PF00395">
    <property type="entry name" value="SLH"/>
    <property type="match status" value="3"/>
</dbReference>
<dbReference type="InterPro" id="IPR001119">
    <property type="entry name" value="SLH_dom"/>
</dbReference>
<dbReference type="Proteomes" id="UP000000467">
    <property type="component" value="Chromosome"/>
</dbReference>
<name>K4LGI3_THEPS</name>
<dbReference type="InterPro" id="IPR051465">
    <property type="entry name" value="Cell_Envelope_Struct_Comp"/>
</dbReference>
<dbReference type="KEGG" id="tpz:Tph_c17750"/>
<evidence type="ECO:0000313" key="6">
    <source>
        <dbReference type="Proteomes" id="UP000000467"/>
    </source>
</evidence>
<proteinExistence type="predicted"/>
<dbReference type="STRING" id="1089553.Tph_c17720"/>
<reference evidence="4 6" key="1">
    <citation type="journal article" date="2012" name="BMC Genomics">
        <title>Genome-guided analysis of physiological and morphological traits of the fermentative acetate oxidizer Thermacetogenium phaeum.</title>
        <authorList>
            <person name="Oehler D."/>
            <person name="Poehlein A."/>
            <person name="Leimbach A."/>
            <person name="Muller N."/>
            <person name="Daniel R."/>
            <person name="Gottschalk G."/>
            <person name="Schink B."/>
        </authorList>
    </citation>
    <scope>NUCLEOTIDE SEQUENCE [LARGE SCALE GENOMIC DNA]</scope>
    <source>
        <strain evidence="6">ATCC BAA-254 / DSM 26808 / PB</strain>
        <strain evidence="4">DSM 12270</strain>
    </source>
</reference>
<dbReference type="PANTHER" id="PTHR43308:SF5">
    <property type="entry name" value="S-LAYER PROTEIN _ PEPTIDOGLYCAN ENDO-BETA-N-ACETYLGLUCOSAMINIDASE"/>
    <property type="match status" value="1"/>
</dbReference>
<dbReference type="PROSITE" id="PS51272">
    <property type="entry name" value="SLH"/>
    <property type="match status" value="2"/>
</dbReference>
<accession>K4LGI3</accession>
<dbReference type="RefSeq" id="WP_015050851.1">
    <property type="nucleotide sequence ID" value="NC_018870.1"/>
</dbReference>
<feature type="domain" description="SLH" evidence="3">
    <location>
        <begin position="95"/>
        <end position="157"/>
    </location>
</feature>